<evidence type="ECO:0000256" key="5">
    <source>
        <dbReference type="SAM" id="MobiDB-lite"/>
    </source>
</evidence>
<proteinExistence type="predicted"/>
<feature type="transmembrane region" description="Helical" evidence="6">
    <location>
        <begin position="239"/>
        <end position="263"/>
    </location>
</feature>
<accession>A0AAN6SNT0</accession>
<evidence type="ECO:0000256" key="1">
    <source>
        <dbReference type="ARBA" id="ARBA00004167"/>
    </source>
</evidence>
<feature type="compositionally biased region" description="Polar residues" evidence="5">
    <location>
        <begin position="388"/>
        <end position="401"/>
    </location>
</feature>
<dbReference type="GO" id="GO:0071944">
    <property type="term" value="C:cell periphery"/>
    <property type="evidence" value="ECO:0007669"/>
    <property type="project" value="UniProtKB-ARBA"/>
</dbReference>
<dbReference type="PANTHER" id="PTHR15549">
    <property type="entry name" value="PAIRED IMMUNOGLOBULIN-LIKE TYPE 2 RECEPTOR"/>
    <property type="match status" value="1"/>
</dbReference>
<evidence type="ECO:0000256" key="2">
    <source>
        <dbReference type="ARBA" id="ARBA00022692"/>
    </source>
</evidence>
<evidence type="ECO:0000256" key="3">
    <source>
        <dbReference type="ARBA" id="ARBA00022989"/>
    </source>
</evidence>
<feature type="compositionally biased region" description="Low complexity" evidence="5">
    <location>
        <begin position="182"/>
        <end position="215"/>
    </location>
</feature>
<dbReference type="GO" id="GO:0016020">
    <property type="term" value="C:membrane"/>
    <property type="evidence" value="ECO:0007669"/>
    <property type="project" value="UniProtKB-SubCell"/>
</dbReference>
<keyword evidence="3 6" id="KW-1133">Transmembrane helix</keyword>
<comment type="caution">
    <text evidence="8">The sequence shown here is derived from an EMBL/GenBank/DDBJ whole genome shotgun (WGS) entry which is preliminary data.</text>
</comment>
<organism evidence="8 9">
    <name type="scientific">Parachaetomium inaequale</name>
    <dbReference type="NCBI Taxonomy" id="2588326"/>
    <lineage>
        <taxon>Eukaryota</taxon>
        <taxon>Fungi</taxon>
        <taxon>Dikarya</taxon>
        <taxon>Ascomycota</taxon>
        <taxon>Pezizomycotina</taxon>
        <taxon>Sordariomycetes</taxon>
        <taxon>Sordariomycetidae</taxon>
        <taxon>Sordariales</taxon>
        <taxon>Chaetomiaceae</taxon>
        <taxon>Parachaetomium</taxon>
    </lineage>
</organism>
<dbReference type="Proteomes" id="UP001303115">
    <property type="component" value="Unassembled WGS sequence"/>
</dbReference>
<sequence length="412" mass="42522">MRSQLWLLAASGHAAWADWAFGQALDHPRGEAALLMPRETRASTHDGANGWTPRPTDGPSIELARGRLKAKRQTANTCGWFVDFESEPFLCATTERCATNSDNVVGCTSSGATTNPFFTVCLDYQAVQNGACNSLGPQTGCCMTKSIGECITYLWPGPTVKSMYGCYSTRGVFSMQDTPAISSTTRVTSRRSSSTSTTSTSETSTETTETGTGTTAVPGQTETGAPPPASSSGGSNTGAIVGGVVGGVAGIALIAGAIAFFVIRSRKKNNSNVGGGTAYSAVAPGDPAFPGSPMPPTGYAPSSASPQMSQAGGYYNPSSVGTALQHPETPYLASTTPPVPGAYDPRNSYYDPAKPAGYVPYPGPTPPQGGLYPGAYPPQPQPQPVSELDTSSAPAGHQSNPVEMAVDPPTQR</sequence>
<evidence type="ECO:0000256" key="6">
    <source>
        <dbReference type="SAM" id="Phobius"/>
    </source>
</evidence>
<evidence type="ECO:0000313" key="9">
    <source>
        <dbReference type="Proteomes" id="UP001303115"/>
    </source>
</evidence>
<name>A0AAN6SNT0_9PEZI</name>
<keyword evidence="9" id="KW-1185">Reference proteome</keyword>
<reference evidence="9" key="1">
    <citation type="journal article" date="2023" name="Mol. Phylogenet. Evol.">
        <title>Genome-scale phylogeny and comparative genomics of the fungal order Sordariales.</title>
        <authorList>
            <person name="Hensen N."/>
            <person name="Bonometti L."/>
            <person name="Westerberg I."/>
            <person name="Brannstrom I.O."/>
            <person name="Guillou S."/>
            <person name="Cros-Aarteil S."/>
            <person name="Calhoun S."/>
            <person name="Haridas S."/>
            <person name="Kuo A."/>
            <person name="Mondo S."/>
            <person name="Pangilinan J."/>
            <person name="Riley R."/>
            <person name="LaButti K."/>
            <person name="Andreopoulos B."/>
            <person name="Lipzen A."/>
            <person name="Chen C."/>
            <person name="Yan M."/>
            <person name="Daum C."/>
            <person name="Ng V."/>
            <person name="Clum A."/>
            <person name="Steindorff A."/>
            <person name="Ohm R.A."/>
            <person name="Martin F."/>
            <person name="Silar P."/>
            <person name="Natvig D.O."/>
            <person name="Lalanne C."/>
            <person name="Gautier V."/>
            <person name="Ament-Velasquez S.L."/>
            <person name="Kruys A."/>
            <person name="Hutchinson M.I."/>
            <person name="Powell A.J."/>
            <person name="Barry K."/>
            <person name="Miller A.N."/>
            <person name="Grigoriev I.V."/>
            <person name="Debuchy R."/>
            <person name="Gladieux P."/>
            <person name="Hiltunen Thoren M."/>
            <person name="Johannesson H."/>
        </authorList>
    </citation>
    <scope>NUCLEOTIDE SEQUENCE [LARGE SCALE GENOMIC DNA]</scope>
    <source>
        <strain evidence="9">CBS 284.82</strain>
    </source>
</reference>
<evidence type="ECO:0000313" key="8">
    <source>
        <dbReference type="EMBL" id="KAK4035231.1"/>
    </source>
</evidence>
<evidence type="ECO:0000256" key="7">
    <source>
        <dbReference type="SAM" id="SignalP"/>
    </source>
</evidence>
<feature type="region of interest" description="Disordered" evidence="5">
    <location>
        <begin position="337"/>
        <end position="412"/>
    </location>
</feature>
<dbReference type="Gene3D" id="1.20.5.510">
    <property type="entry name" value="Single helix bin"/>
    <property type="match status" value="1"/>
</dbReference>
<feature type="region of interest" description="Disordered" evidence="5">
    <location>
        <begin position="181"/>
        <end position="234"/>
    </location>
</feature>
<keyword evidence="2 6" id="KW-0812">Transmembrane</keyword>
<evidence type="ECO:0000256" key="4">
    <source>
        <dbReference type="ARBA" id="ARBA00023136"/>
    </source>
</evidence>
<gene>
    <name evidence="8" type="ORF">C8A01DRAFT_38323</name>
</gene>
<feature type="chain" id="PRO_5043053323" evidence="7">
    <location>
        <begin position="18"/>
        <end position="412"/>
    </location>
</feature>
<dbReference type="AlphaFoldDB" id="A0AAN6SNT0"/>
<keyword evidence="4 6" id="KW-0472">Membrane</keyword>
<dbReference type="EMBL" id="MU854451">
    <property type="protein sequence ID" value="KAK4035231.1"/>
    <property type="molecule type" value="Genomic_DNA"/>
</dbReference>
<feature type="signal peptide" evidence="7">
    <location>
        <begin position="1"/>
        <end position="17"/>
    </location>
</feature>
<dbReference type="InterPro" id="IPR051694">
    <property type="entry name" value="Immunoregulatory_rcpt-like"/>
</dbReference>
<keyword evidence="7" id="KW-0732">Signal</keyword>
<comment type="subcellular location">
    <subcellularLocation>
        <location evidence="1">Membrane</location>
        <topology evidence="1">Single-pass membrane protein</topology>
    </subcellularLocation>
</comment>
<protein>
    <submittedName>
        <fullName evidence="8">Uncharacterized protein</fullName>
    </submittedName>
</protein>